<evidence type="ECO:0000313" key="2">
    <source>
        <dbReference type="EMBL" id="GBG60720.1"/>
    </source>
</evidence>
<organism evidence="2 3">
    <name type="scientific">Chara braunii</name>
    <name type="common">Braun's stonewort</name>
    <dbReference type="NCBI Taxonomy" id="69332"/>
    <lineage>
        <taxon>Eukaryota</taxon>
        <taxon>Viridiplantae</taxon>
        <taxon>Streptophyta</taxon>
        <taxon>Charophyceae</taxon>
        <taxon>Charales</taxon>
        <taxon>Characeae</taxon>
        <taxon>Chara</taxon>
    </lineage>
</organism>
<feature type="compositionally biased region" description="Basic and acidic residues" evidence="1">
    <location>
        <begin position="57"/>
        <end position="69"/>
    </location>
</feature>
<feature type="compositionally biased region" description="Basic and acidic residues" evidence="1">
    <location>
        <begin position="198"/>
        <end position="239"/>
    </location>
</feature>
<sequence>MEGGEERAMSGSRGSKIAEVGENLGSADVGGDQGREWGGKSSERSGSGGDVGIDGVGVRRERGTDKVGNDEIGVCRGRGRIDGVGVRGSRGGSGSRVRGEKPVGLGSEAGKVVSVPGSGSGTGEGTVGRREEGDVGIDEIGERTRSGPMDSGISKGGEGQRGSEGGEDGGVGIGGGGGSFGGRGRGRGRISRDAGGGGRERRGMSGRDRGRDLRWGVRDETGKSEAGGRRGTKPWDRRG</sequence>
<dbReference type="EMBL" id="BFEA01000014">
    <property type="protein sequence ID" value="GBG60720.1"/>
    <property type="molecule type" value="Genomic_DNA"/>
</dbReference>
<reference evidence="2 3" key="1">
    <citation type="journal article" date="2018" name="Cell">
        <title>The Chara Genome: Secondary Complexity and Implications for Plant Terrestrialization.</title>
        <authorList>
            <person name="Nishiyama T."/>
            <person name="Sakayama H."/>
            <person name="Vries J.D."/>
            <person name="Buschmann H."/>
            <person name="Saint-Marcoux D."/>
            <person name="Ullrich K.K."/>
            <person name="Haas F.B."/>
            <person name="Vanderstraeten L."/>
            <person name="Becker D."/>
            <person name="Lang D."/>
            <person name="Vosolsobe S."/>
            <person name="Rombauts S."/>
            <person name="Wilhelmsson P.K.I."/>
            <person name="Janitza P."/>
            <person name="Kern R."/>
            <person name="Heyl A."/>
            <person name="Rumpler F."/>
            <person name="Villalobos L.I.A.C."/>
            <person name="Clay J.M."/>
            <person name="Skokan R."/>
            <person name="Toyoda A."/>
            <person name="Suzuki Y."/>
            <person name="Kagoshima H."/>
            <person name="Schijlen E."/>
            <person name="Tajeshwar N."/>
            <person name="Catarino B."/>
            <person name="Hetherington A.J."/>
            <person name="Saltykova A."/>
            <person name="Bonnot C."/>
            <person name="Breuninger H."/>
            <person name="Symeonidi A."/>
            <person name="Radhakrishnan G.V."/>
            <person name="Van Nieuwerburgh F."/>
            <person name="Deforce D."/>
            <person name="Chang C."/>
            <person name="Karol K.G."/>
            <person name="Hedrich R."/>
            <person name="Ulvskov P."/>
            <person name="Glockner G."/>
            <person name="Delwiche C.F."/>
            <person name="Petrasek J."/>
            <person name="Van de Peer Y."/>
            <person name="Friml J."/>
            <person name="Beilby M."/>
            <person name="Dolan L."/>
            <person name="Kohara Y."/>
            <person name="Sugano S."/>
            <person name="Fujiyama A."/>
            <person name="Delaux P.-M."/>
            <person name="Quint M."/>
            <person name="TheiBen G."/>
            <person name="Hagemann M."/>
            <person name="Harholt J."/>
            <person name="Dunand C."/>
            <person name="Zachgo S."/>
            <person name="Langdale J."/>
            <person name="Maumus F."/>
            <person name="Straeten D.V.D."/>
            <person name="Gould S.B."/>
            <person name="Rensing S.A."/>
        </authorList>
    </citation>
    <scope>NUCLEOTIDE SEQUENCE [LARGE SCALE GENOMIC DNA]</scope>
    <source>
        <strain evidence="2 3">S276</strain>
    </source>
</reference>
<proteinExistence type="predicted"/>
<feature type="region of interest" description="Disordered" evidence="1">
    <location>
        <begin position="1"/>
        <end position="239"/>
    </location>
</feature>
<accession>A0A388JSG4</accession>
<name>A0A388JSG4_CHABU</name>
<feature type="compositionally biased region" description="Gly residues" evidence="1">
    <location>
        <begin position="85"/>
        <end position="94"/>
    </location>
</feature>
<dbReference type="Proteomes" id="UP000265515">
    <property type="component" value="Unassembled WGS sequence"/>
</dbReference>
<feature type="compositionally biased region" description="Basic and acidic residues" evidence="1">
    <location>
        <begin position="33"/>
        <end position="43"/>
    </location>
</feature>
<keyword evidence="3" id="KW-1185">Reference proteome</keyword>
<dbReference type="AlphaFoldDB" id="A0A388JSG4"/>
<protein>
    <submittedName>
        <fullName evidence="2">Uncharacterized protein</fullName>
    </submittedName>
</protein>
<comment type="caution">
    <text evidence="2">The sequence shown here is derived from an EMBL/GenBank/DDBJ whole genome shotgun (WGS) entry which is preliminary data.</text>
</comment>
<feature type="compositionally biased region" description="Gly residues" evidence="1">
    <location>
        <begin position="46"/>
        <end position="55"/>
    </location>
</feature>
<dbReference type="Gramene" id="GBG60720">
    <property type="protein sequence ID" value="GBG60720"/>
    <property type="gene ID" value="CBR_g12458"/>
</dbReference>
<feature type="compositionally biased region" description="Gly residues" evidence="1">
    <location>
        <begin position="154"/>
        <end position="183"/>
    </location>
</feature>
<gene>
    <name evidence="2" type="ORF">CBR_g12458</name>
</gene>
<evidence type="ECO:0000256" key="1">
    <source>
        <dbReference type="SAM" id="MobiDB-lite"/>
    </source>
</evidence>
<evidence type="ECO:0000313" key="3">
    <source>
        <dbReference type="Proteomes" id="UP000265515"/>
    </source>
</evidence>